<comment type="similarity">
    <text evidence="1">Belongs to the glycosyltransferase 2 family. WaaE/KdtX subfamily.</text>
</comment>
<dbReference type="Pfam" id="PF00535">
    <property type="entry name" value="Glycos_transf_2"/>
    <property type="match status" value="1"/>
</dbReference>
<sequence>MMIDSRTDVKKKTLSVIVITKNEEDRLDQCLRSIQALADEIIIYDSGSQDSTLEIAAQYTDKIFETDWPGYGPQKQRALSSAKGDWVLSIDADEVVSDELAREIVGVLNQDPEEAAFRIPWAVINFGKRLDYGNSARSVKRLFRRKGASFTEAIVHEAVVLPPGSRVGKLKGRLIHYSIRDFEHYLMKNRTYSWLGAQKRFTAGKKGGGLPGAVFRAFWVFFRCYVIRRGFLDGQVGFLVAAMYSQGAFNKYAGLWTLQRMERINSK</sequence>
<evidence type="ECO:0000313" key="3">
    <source>
        <dbReference type="EMBL" id="ACN14915.1"/>
    </source>
</evidence>
<dbReference type="eggNOG" id="COG0463">
    <property type="taxonomic scope" value="Bacteria"/>
</dbReference>
<gene>
    <name evidence="3" type="primary">kdtX</name>
    <name evidence="3" type="ordered locus">HRM2_18130</name>
</gene>
<dbReference type="GO" id="GO:0016740">
    <property type="term" value="F:transferase activity"/>
    <property type="evidence" value="ECO:0007669"/>
    <property type="project" value="UniProtKB-KW"/>
</dbReference>
<evidence type="ECO:0000259" key="2">
    <source>
        <dbReference type="Pfam" id="PF00535"/>
    </source>
</evidence>
<dbReference type="HOGENOM" id="CLU_065962_1_0_7"/>
<dbReference type="InterPro" id="IPR029044">
    <property type="entry name" value="Nucleotide-diphossugar_trans"/>
</dbReference>
<dbReference type="Proteomes" id="UP000000442">
    <property type="component" value="Chromosome"/>
</dbReference>
<dbReference type="EMBL" id="CP001087">
    <property type="protein sequence ID" value="ACN14915.1"/>
    <property type="molecule type" value="Genomic_DNA"/>
</dbReference>
<keyword evidence="4" id="KW-1185">Reference proteome</keyword>
<dbReference type="PANTHER" id="PTHR43630">
    <property type="entry name" value="POLY-BETA-1,6-N-ACETYL-D-GLUCOSAMINE SYNTHASE"/>
    <property type="match status" value="1"/>
</dbReference>
<dbReference type="AlphaFoldDB" id="C0QBQ3"/>
<accession>C0QBQ3</accession>
<dbReference type="STRING" id="177437.HRM2_18130"/>
<dbReference type="CAZy" id="GT2">
    <property type="family name" value="Glycosyltransferase Family 2"/>
</dbReference>
<evidence type="ECO:0000256" key="1">
    <source>
        <dbReference type="ARBA" id="ARBA00038494"/>
    </source>
</evidence>
<dbReference type="RefSeq" id="WP_015903701.1">
    <property type="nucleotide sequence ID" value="NC_012108.1"/>
</dbReference>
<protein>
    <submittedName>
        <fullName evidence="3">KdtX</fullName>
        <ecNumber evidence="3">2.-.-.-</ecNumber>
    </submittedName>
</protein>
<dbReference type="CDD" id="cd02511">
    <property type="entry name" value="Beta4Glucosyltransferase"/>
    <property type="match status" value="1"/>
</dbReference>
<keyword evidence="3" id="KW-0808">Transferase</keyword>
<dbReference type="KEGG" id="dat:HRM2_18130"/>
<evidence type="ECO:0000313" key="4">
    <source>
        <dbReference type="Proteomes" id="UP000000442"/>
    </source>
</evidence>
<feature type="domain" description="Glycosyltransferase 2-like" evidence="2">
    <location>
        <begin position="15"/>
        <end position="116"/>
    </location>
</feature>
<reference evidence="3 4" key="1">
    <citation type="journal article" date="2009" name="Environ. Microbiol.">
        <title>Genome sequence of Desulfobacterium autotrophicum HRM2, a marine sulfate reducer oxidizing organic carbon completely to carbon dioxide.</title>
        <authorList>
            <person name="Strittmatter A.W."/>
            <person name="Liesegang H."/>
            <person name="Rabus R."/>
            <person name="Decker I."/>
            <person name="Amann J."/>
            <person name="Andres S."/>
            <person name="Henne A."/>
            <person name="Fricke W.F."/>
            <person name="Martinez-Arias R."/>
            <person name="Bartels D."/>
            <person name="Goesmann A."/>
            <person name="Krause L."/>
            <person name="Puehler A."/>
            <person name="Klenk H.P."/>
            <person name="Richter M."/>
            <person name="Schuler M."/>
            <person name="Gloeckner F.O."/>
            <person name="Meyerdierks A."/>
            <person name="Gottschalk G."/>
            <person name="Amann R."/>
        </authorList>
    </citation>
    <scope>NUCLEOTIDE SEQUENCE [LARGE SCALE GENOMIC DNA]</scope>
    <source>
        <strain evidence="4">ATCC 43914 / DSM 3382 / HRM2</strain>
    </source>
</reference>
<dbReference type="Gene3D" id="3.90.550.10">
    <property type="entry name" value="Spore Coat Polysaccharide Biosynthesis Protein SpsA, Chain A"/>
    <property type="match status" value="1"/>
</dbReference>
<dbReference type="EC" id="2.-.-.-" evidence="3"/>
<dbReference type="InterPro" id="IPR001173">
    <property type="entry name" value="Glyco_trans_2-like"/>
</dbReference>
<proteinExistence type="inferred from homology"/>
<dbReference type="PANTHER" id="PTHR43630:SF2">
    <property type="entry name" value="GLYCOSYLTRANSFERASE"/>
    <property type="match status" value="1"/>
</dbReference>
<name>C0QBQ3_DESAH</name>
<dbReference type="SUPFAM" id="SSF53448">
    <property type="entry name" value="Nucleotide-diphospho-sugar transferases"/>
    <property type="match status" value="1"/>
</dbReference>
<organism evidence="3 4">
    <name type="scientific">Desulforapulum autotrophicum (strain ATCC 43914 / DSM 3382 / VKM B-1955 / HRM2)</name>
    <name type="common">Desulfobacterium autotrophicum</name>
    <dbReference type="NCBI Taxonomy" id="177437"/>
    <lineage>
        <taxon>Bacteria</taxon>
        <taxon>Pseudomonadati</taxon>
        <taxon>Thermodesulfobacteriota</taxon>
        <taxon>Desulfobacteria</taxon>
        <taxon>Desulfobacterales</taxon>
        <taxon>Desulfobacteraceae</taxon>
        <taxon>Desulforapulum</taxon>
    </lineage>
</organism>